<dbReference type="GO" id="GO:0008299">
    <property type="term" value="P:isoprenoid biosynthetic process"/>
    <property type="evidence" value="ECO:0007669"/>
    <property type="project" value="InterPro"/>
</dbReference>
<dbReference type="PANTHER" id="PTHR12001:SF86">
    <property type="entry name" value="GERANYLGERANYL DIPHOSPHATE SYNTHASE"/>
    <property type="match status" value="1"/>
</dbReference>
<dbReference type="PANTHER" id="PTHR12001">
    <property type="entry name" value="GERANYLGERANYL PYROPHOSPHATE SYNTHASE"/>
    <property type="match status" value="1"/>
</dbReference>
<accession>A0A3B0ULW4</accession>
<dbReference type="SFLD" id="SFLDS00005">
    <property type="entry name" value="Isoprenoid_Synthase_Type_I"/>
    <property type="match status" value="1"/>
</dbReference>
<protein>
    <submittedName>
        <fullName evidence="3">Geranylgeranyl diphosphate synthase</fullName>
        <ecNumber evidence="3">2.5.1.29</ecNumber>
    </submittedName>
</protein>
<dbReference type="InterPro" id="IPR000092">
    <property type="entry name" value="Polyprenyl_synt"/>
</dbReference>
<keyword evidence="2" id="KW-0460">Magnesium</keyword>
<evidence type="ECO:0000256" key="2">
    <source>
        <dbReference type="ARBA" id="ARBA00022842"/>
    </source>
</evidence>
<dbReference type="InterPro" id="IPR033749">
    <property type="entry name" value="Polyprenyl_synt_CS"/>
</dbReference>
<dbReference type="Pfam" id="PF00348">
    <property type="entry name" value="polyprenyl_synt"/>
    <property type="match status" value="1"/>
</dbReference>
<dbReference type="SUPFAM" id="SSF48576">
    <property type="entry name" value="Terpenoid synthases"/>
    <property type="match status" value="1"/>
</dbReference>
<keyword evidence="1" id="KW-0479">Metal-binding</keyword>
<evidence type="ECO:0000313" key="3">
    <source>
        <dbReference type="EMBL" id="VAW31738.1"/>
    </source>
</evidence>
<dbReference type="GO" id="GO:0004311">
    <property type="term" value="F:geranylgeranyl diphosphate synthase activity"/>
    <property type="evidence" value="ECO:0007669"/>
    <property type="project" value="UniProtKB-EC"/>
</dbReference>
<name>A0A3B0ULW4_9ZZZZ</name>
<evidence type="ECO:0000256" key="1">
    <source>
        <dbReference type="ARBA" id="ARBA00022723"/>
    </source>
</evidence>
<dbReference type="PROSITE" id="PS00444">
    <property type="entry name" value="POLYPRENYL_SYNTHASE_2"/>
    <property type="match status" value="1"/>
</dbReference>
<dbReference type="GO" id="GO:0046872">
    <property type="term" value="F:metal ion binding"/>
    <property type="evidence" value="ECO:0007669"/>
    <property type="project" value="UniProtKB-KW"/>
</dbReference>
<dbReference type="AlphaFoldDB" id="A0A3B0ULW4"/>
<dbReference type="CDD" id="cd00685">
    <property type="entry name" value="Trans_IPPS_HT"/>
    <property type="match status" value="1"/>
</dbReference>
<dbReference type="EMBL" id="UOEU01000281">
    <property type="protein sequence ID" value="VAW31738.1"/>
    <property type="molecule type" value="Genomic_DNA"/>
</dbReference>
<sequence>MNEFKQLSQQMHPAINAEMKAVLNANDTQPDTFHGMLHYHMGWRDGQLQPANVNAGKQIRPVICLLVCQAAGGNWQQAVPAAAAIELLHNFSLIHDDIEDASPTRRGRRALWTIWGVEQAINAGDAMFAFAHLALSRLIERGVAAKTAVHTLRHFDETCVKLTQGQHTDMDFETRDGVTVDEYLAMITGKTAALLSLCTKLGAIIADCETQTVHHYAQFGLNLGLAFQVIDDILGIWGNEAIIGKSAATDILTKKKTLPVLYGLSKNKSLRQLYKQETTDEAFVQKATNLLNSSGAREFATQRAAYYSQNALQHLEEAQPSGPAFAALNQLSNTLLQRNF</sequence>
<dbReference type="InterPro" id="IPR008949">
    <property type="entry name" value="Isoprenoid_synthase_dom_sf"/>
</dbReference>
<dbReference type="SFLD" id="SFLDG01017">
    <property type="entry name" value="Polyprenyl_Transferase_Like"/>
    <property type="match status" value="1"/>
</dbReference>
<dbReference type="Gene3D" id="1.10.600.10">
    <property type="entry name" value="Farnesyl Diphosphate Synthase"/>
    <property type="match status" value="1"/>
</dbReference>
<keyword evidence="3" id="KW-0808">Transferase</keyword>
<organism evidence="3">
    <name type="scientific">hydrothermal vent metagenome</name>
    <dbReference type="NCBI Taxonomy" id="652676"/>
    <lineage>
        <taxon>unclassified sequences</taxon>
        <taxon>metagenomes</taxon>
        <taxon>ecological metagenomes</taxon>
    </lineage>
</organism>
<dbReference type="PROSITE" id="PS00723">
    <property type="entry name" value="POLYPRENYL_SYNTHASE_1"/>
    <property type="match status" value="1"/>
</dbReference>
<dbReference type="EC" id="2.5.1.29" evidence="3"/>
<proteinExistence type="predicted"/>
<gene>
    <name evidence="3" type="ORF">MNBD_CHLOROFLEXI01-4248</name>
</gene>
<reference evidence="3" key="1">
    <citation type="submission" date="2018-06" db="EMBL/GenBank/DDBJ databases">
        <authorList>
            <person name="Zhirakovskaya E."/>
        </authorList>
    </citation>
    <scope>NUCLEOTIDE SEQUENCE</scope>
</reference>